<organism evidence="2 3">
    <name type="scientific">Phytophthora megakarya</name>
    <dbReference type="NCBI Taxonomy" id="4795"/>
    <lineage>
        <taxon>Eukaryota</taxon>
        <taxon>Sar</taxon>
        <taxon>Stramenopiles</taxon>
        <taxon>Oomycota</taxon>
        <taxon>Peronosporomycetes</taxon>
        <taxon>Peronosporales</taxon>
        <taxon>Peronosporaceae</taxon>
        <taxon>Phytophthora</taxon>
    </lineage>
</organism>
<evidence type="ECO:0000313" key="3">
    <source>
        <dbReference type="Proteomes" id="UP000198211"/>
    </source>
</evidence>
<name>A0A225W2I9_9STRA</name>
<evidence type="ECO:0000256" key="1">
    <source>
        <dbReference type="SAM" id="MobiDB-lite"/>
    </source>
</evidence>
<protein>
    <submittedName>
        <fullName evidence="2">Transposase</fullName>
    </submittedName>
</protein>
<gene>
    <name evidence="2" type="ORF">PHMEG_00015173</name>
</gene>
<proteinExistence type="predicted"/>
<dbReference type="EMBL" id="NBNE01002035">
    <property type="protein sequence ID" value="OWZ11762.1"/>
    <property type="molecule type" value="Genomic_DNA"/>
</dbReference>
<dbReference type="STRING" id="4795.A0A225W2I9"/>
<sequence length="117" mass="13595">MFFEATENNLSPTLSSPEFTNSVVPDRSPQKSCNAVSSRLILNGCGRKRRSCVICRWEDRWPKEKTDYCGKHNVCLCRGVYSYSATCYMCPDINLTCWDKFHRYYLPKKLYSDKGNL</sequence>
<dbReference type="OrthoDB" id="126899at2759"/>
<feature type="compositionally biased region" description="Polar residues" evidence="1">
    <location>
        <begin position="1"/>
        <end position="23"/>
    </location>
</feature>
<feature type="region of interest" description="Disordered" evidence="1">
    <location>
        <begin position="1"/>
        <end position="28"/>
    </location>
</feature>
<keyword evidence="3" id="KW-1185">Reference proteome</keyword>
<reference evidence="3" key="1">
    <citation type="submission" date="2017-03" db="EMBL/GenBank/DDBJ databases">
        <title>Phytopthora megakarya and P. palmivora, two closely related causual agents of cacao black pod achieved similar genome size and gene model numbers by different mechanisms.</title>
        <authorList>
            <person name="Ali S."/>
            <person name="Shao J."/>
            <person name="Larry D.J."/>
            <person name="Kronmiller B."/>
            <person name="Shen D."/>
            <person name="Strem M.D."/>
            <person name="Melnick R.L."/>
            <person name="Guiltinan M.J."/>
            <person name="Tyler B.M."/>
            <person name="Meinhardt L.W."/>
            <person name="Bailey B.A."/>
        </authorList>
    </citation>
    <scope>NUCLEOTIDE SEQUENCE [LARGE SCALE GENOMIC DNA]</scope>
    <source>
        <strain evidence="3">zdho120</strain>
    </source>
</reference>
<dbReference type="AlphaFoldDB" id="A0A225W2I9"/>
<evidence type="ECO:0000313" key="2">
    <source>
        <dbReference type="EMBL" id="OWZ11762.1"/>
    </source>
</evidence>
<comment type="caution">
    <text evidence="2">The sequence shown here is derived from an EMBL/GenBank/DDBJ whole genome shotgun (WGS) entry which is preliminary data.</text>
</comment>
<accession>A0A225W2I9</accession>
<dbReference type="Proteomes" id="UP000198211">
    <property type="component" value="Unassembled WGS sequence"/>
</dbReference>